<organism evidence="3">
    <name type="scientific">marine sediment metagenome</name>
    <dbReference type="NCBI Taxonomy" id="412755"/>
    <lineage>
        <taxon>unclassified sequences</taxon>
        <taxon>metagenomes</taxon>
        <taxon>ecological metagenomes</taxon>
    </lineage>
</organism>
<dbReference type="GO" id="GO:0006508">
    <property type="term" value="P:proteolysis"/>
    <property type="evidence" value="ECO:0007669"/>
    <property type="project" value="InterPro"/>
</dbReference>
<accession>X1DUQ7</accession>
<dbReference type="InterPro" id="IPR001375">
    <property type="entry name" value="Peptidase_S9_cat"/>
</dbReference>
<sequence>AGVAESLFRPLFHIYGGLGYAVLGPNYRGSTGYGDKILRGLMGEVGDGEHTDVMSGVDYVIKNFDVNPSQLAVRGWSWGGVSTGYLITHVHRFKAAMAGAGVYNWFAETGPGFNFDVSLWYIGCTPWENPQEWTNRSAFFFAKNVNTPTLLIHGGADTTSSFNQSLMYFTALRDIGKIPVRYIKLPRQGHGIDEPRLQRTALVEEIRWFKKHVEGKDWQPAKRK</sequence>
<feature type="domain" description="Peptidase S9 prolyl oligopeptidase catalytic" evidence="2">
    <location>
        <begin position="14"/>
        <end position="214"/>
    </location>
</feature>
<dbReference type="PANTHER" id="PTHR42776">
    <property type="entry name" value="SERINE PEPTIDASE S9 FAMILY MEMBER"/>
    <property type="match status" value="1"/>
</dbReference>
<comment type="caution">
    <text evidence="3">The sequence shown here is derived from an EMBL/GenBank/DDBJ whole genome shotgun (WGS) entry which is preliminary data.</text>
</comment>
<dbReference type="InterPro" id="IPR029058">
    <property type="entry name" value="AB_hydrolase_fold"/>
</dbReference>
<dbReference type="EMBL" id="BART01021427">
    <property type="protein sequence ID" value="GAH00138.1"/>
    <property type="molecule type" value="Genomic_DNA"/>
</dbReference>
<name>X1DUQ7_9ZZZZ</name>
<keyword evidence="1" id="KW-0378">Hydrolase</keyword>
<dbReference type="SUPFAM" id="SSF53474">
    <property type="entry name" value="alpha/beta-Hydrolases"/>
    <property type="match status" value="1"/>
</dbReference>
<dbReference type="GO" id="GO:0004252">
    <property type="term" value="F:serine-type endopeptidase activity"/>
    <property type="evidence" value="ECO:0007669"/>
    <property type="project" value="TreeGrafter"/>
</dbReference>
<reference evidence="3" key="1">
    <citation type="journal article" date="2014" name="Front. Microbiol.">
        <title>High frequency of phylogenetically diverse reductive dehalogenase-homologous genes in deep subseafloor sedimentary metagenomes.</title>
        <authorList>
            <person name="Kawai M."/>
            <person name="Futagami T."/>
            <person name="Toyoda A."/>
            <person name="Takaki Y."/>
            <person name="Nishi S."/>
            <person name="Hori S."/>
            <person name="Arai W."/>
            <person name="Tsubouchi T."/>
            <person name="Morono Y."/>
            <person name="Uchiyama I."/>
            <person name="Ito T."/>
            <person name="Fujiyama A."/>
            <person name="Inagaki F."/>
            <person name="Takami H."/>
        </authorList>
    </citation>
    <scope>NUCLEOTIDE SEQUENCE</scope>
    <source>
        <strain evidence="3">Expedition CK06-06</strain>
    </source>
</reference>
<dbReference type="PANTHER" id="PTHR42776:SF27">
    <property type="entry name" value="DIPEPTIDYL PEPTIDASE FAMILY MEMBER 6"/>
    <property type="match status" value="1"/>
</dbReference>
<proteinExistence type="predicted"/>
<dbReference type="AlphaFoldDB" id="X1DUQ7"/>
<dbReference type="Pfam" id="PF00326">
    <property type="entry name" value="Peptidase_S9"/>
    <property type="match status" value="1"/>
</dbReference>
<evidence type="ECO:0000313" key="3">
    <source>
        <dbReference type="EMBL" id="GAH00138.1"/>
    </source>
</evidence>
<protein>
    <recommendedName>
        <fullName evidence="2">Peptidase S9 prolyl oligopeptidase catalytic domain-containing protein</fullName>
    </recommendedName>
</protein>
<feature type="non-terminal residue" evidence="3">
    <location>
        <position position="1"/>
    </location>
</feature>
<evidence type="ECO:0000259" key="2">
    <source>
        <dbReference type="Pfam" id="PF00326"/>
    </source>
</evidence>
<evidence type="ECO:0000256" key="1">
    <source>
        <dbReference type="ARBA" id="ARBA00022801"/>
    </source>
</evidence>
<dbReference type="Gene3D" id="3.40.50.1820">
    <property type="entry name" value="alpha/beta hydrolase"/>
    <property type="match status" value="1"/>
</dbReference>
<gene>
    <name evidence="3" type="ORF">S01H4_39534</name>
</gene>